<gene>
    <name evidence="2" type="ORF">A3B85_00920</name>
</gene>
<comment type="caution">
    <text evidence="2">The sequence shown here is derived from an EMBL/GenBank/DDBJ whole genome shotgun (WGS) entry which is preliminary data.</text>
</comment>
<dbReference type="Proteomes" id="UP000178374">
    <property type="component" value="Unassembled WGS sequence"/>
</dbReference>
<keyword evidence="1" id="KW-0812">Transmembrane</keyword>
<dbReference type="AlphaFoldDB" id="A0A1F6W4K8"/>
<keyword evidence="1" id="KW-0472">Membrane</keyword>
<evidence type="ECO:0000313" key="2">
    <source>
        <dbReference type="EMBL" id="OGI76615.1"/>
    </source>
</evidence>
<sequence length="157" mass="18295">MEKLEWSALEYEEKERNADWFWALGVIIIASSAASIIYGNYFFAILLVLSGILLGFFAKKKPDIILYELNEKGLKIRTRLFPYENIKSFWVQVGQPTQIETKSTLFIKSERFFMPIISIPINDSLADEIQFIMLTKNITEEEMKEHLSEKIMEVLGF</sequence>
<organism evidence="2 3">
    <name type="scientific">Candidatus Nomurabacteria bacterium RIFCSPHIGHO2_02_FULL_37_13</name>
    <dbReference type="NCBI Taxonomy" id="1801750"/>
    <lineage>
        <taxon>Bacteria</taxon>
        <taxon>Candidatus Nomuraibacteriota</taxon>
    </lineage>
</organism>
<name>A0A1F6W4K8_9BACT</name>
<dbReference type="EMBL" id="MFUA01000022">
    <property type="protein sequence ID" value="OGI76615.1"/>
    <property type="molecule type" value="Genomic_DNA"/>
</dbReference>
<evidence type="ECO:0000256" key="1">
    <source>
        <dbReference type="SAM" id="Phobius"/>
    </source>
</evidence>
<evidence type="ECO:0000313" key="3">
    <source>
        <dbReference type="Proteomes" id="UP000178374"/>
    </source>
</evidence>
<accession>A0A1F6W4K8</accession>
<reference evidence="2 3" key="1">
    <citation type="journal article" date="2016" name="Nat. Commun.">
        <title>Thousands of microbial genomes shed light on interconnected biogeochemical processes in an aquifer system.</title>
        <authorList>
            <person name="Anantharaman K."/>
            <person name="Brown C.T."/>
            <person name="Hug L.A."/>
            <person name="Sharon I."/>
            <person name="Castelle C.J."/>
            <person name="Probst A.J."/>
            <person name="Thomas B.C."/>
            <person name="Singh A."/>
            <person name="Wilkins M.J."/>
            <person name="Karaoz U."/>
            <person name="Brodie E.L."/>
            <person name="Williams K.H."/>
            <person name="Hubbard S.S."/>
            <person name="Banfield J.F."/>
        </authorList>
    </citation>
    <scope>NUCLEOTIDE SEQUENCE [LARGE SCALE GENOMIC DNA]</scope>
</reference>
<proteinExistence type="predicted"/>
<evidence type="ECO:0008006" key="4">
    <source>
        <dbReference type="Google" id="ProtNLM"/>
    </source>
</evidence>
<dbReference type="STRING" id="1801750.A3B85_00920"/>
<feature type="transmembrane region" description="Helical" evidence="1">
    <location>
        <begin position="20"/>
        <end position="53"/>
    </location>
</feature>
<protein>
    <recommendedName>
        <fullName evidence="4">DUF5673 domain-containing protein</fullName>
    </recommendedName>
</protein>
<keyword evidence="1" id="KW-1133">Transmembrane helix</keyword>